<evidence type="ECO:0000313" key="1">
    <source>
        <dbReference type="EMBL" id="JAH36777.1"/>
    </source>
</evidence>
<dbReference type="AlphaFoldDB" id="A0A0E9S6G2"/>
<dbReference type="EMBL" id="GBXM01071800">
    <property type="protein sequence ID" value="JAH36777.1"/>
    <property type="molecule type" value="Transcribed_RNA"/>
</dbReference>
<organism evidence="1">
    <name type="scientific">Anguilla anguilla</name>
    <name type="common">European freshwater eel</name>
    <name type="synonym">Muraena anguilla</name>
    <dbReference type="NCBI Taxonomy" id="7936"/>
    <lineage>
        <taxon>Eukaryota</taxon>
        <taxon>Metazoa</taxon>
        <taxon>Chordata</taxon>
        <taxon>Craniata</taxon>
        <taxon>Vertebrata</taxon>
        <taxon>Euteleostomi</taxon>
        <taxon>Actinopterygii</taxon>
        <taxon>Neopterygii</taxon>
        <taxon>Teleostei</taxon>
        <taxon>Anguilliformes</taxon>
        <taxon>Anguillidae</taxon>
        <taxon>Anguilla</taxon>
    </lineage>
</organism>
<sequence>MVSFLCGLYSVPWAFLPDFRQLLSPENDTGGTRLLLKWQ</sequence>
<accession>A0A0E9S6G2</accession>
<reference evidence="1" key="2">
    <citation type="journal article" date="2015" name="Fish Shellfish Immunol.">
        <title>Early steps in the European eel (Anguilla anguilla)-Vibrio vulnificus interaction in the gills: Role of the RtxA13 toxin.</title>
        <authorList>
            <person name="Callol A."/>
            <person name="Pajuelo D."/>
            <person name="Ebbesson L."/>
            <person name="Teles M."/>
            <person name="MacKenzie S."/>
            <person name="Amaro C."/>
        </authorList>
    </citation>
    <scope>NUCLEOTIDE SEQUENCE</scope>
</reference>
<proteinExistence type="predicted"/>
<reference evidence="1" key="1">
    <citation type="submission" date="2014-11" db="EMBL/GenBank/DDBJ databases">
        <authorList>
            <person name="Amaro Gonzalez C."/>
        </authorList>
    </citation>
    <scope>NUCLEOTIDE SEQUENCE</scope>
</reference>
<name>A0A0E9S6G2_ANGAN</name>
<protein>
    <submittedName>
        <fullName evidence="1">Uncharacterized protein</fullName>
    </submittedName>
</protein>